<accession>A0A7S0MMR9</accession>
<dbReference type="AlphaFoldDB" id="A0A7S0MMR9"/>
<organism evidence="2">
    <name type="scientific">Cryptomonas curvata</name>
    <dbReference type="NCBI Taxonomy" id="233186"/>
    <lineage>
        <taxon>Eukaryota</taxon>
        <taxon>Cryptophyceae</taxon>
        <taxon>Cryptomonadales</taxon>
        <taxon>Cryptomonadaceae</taxon>
        <taxon>Cryptomonas</taxon>
    </lineage>
</organism>
<sequence length="106" mass="12164">MGAEKLAEMVLEHCSKLQIASPQMKTRARDPPPARQVSSRQAVPTLSTLPSPHLKYSPRPGICMRLTQLECEMLSIDTSMQSNFMPAVRRCFPLQYPRRLHYVRLR</sequence>
<gene>
    <name evidence="2" type="ORF">CCUR1050_LOCUS23631</name>
</gene>
<feature type="region of interest" description="Disordered" evidence="1">
    <location>
        <begin position="21"/>
        <end position="53"/>
    </location>
</feature>
<feature type="compositionally biased region" description="Polar residues" evidence="1">
    <location>
        <begin position="36"/>
        <end position="50"/>
    </location>
</feature>
<evidence type="ECO:0000256" key="1">
    <source>
        <dbReference type="SAM" id="MobiDB-lite"/>
    </source>
</evidence>
<proteinExistence type="predicted"/>
<name>A0A7S0MMR9_9CRYP</name>
<dbReference type="EMBL" id="HBEZ01042945">
    <property type="protein sequence ID" value="CAD8645946.1"/>
    <property type="molecule type" value="Transcribed_RNA"/>
</dbReference>
<evidence type="ECO:0000313" key="2">
    <source>
        <dbReference type="EMBL" id="CAD8645946.1"/>
    </source>
</evidence>
<protein>
    <submittedName>
        <fullName evidence="2">Uncharacterized protein</fullName>
    </submittedName>
</protein>
<reference evidence="2" key="1">
    <citation type="submission" date="2021-01" db="EMBL/GenBank/DDBJ databases">
        <authorList>
            <person name="Corre E."/>
            <person name="Pelletier E."/>
            <person name="Niang G."/>
            <person name="Scheremetjew M."/>
            <person name="Finn R."/>
            <person name="Kale V."/>
            <person name="Holt S."/>
            <person name="Cochrane G."/>
            <person name="Meng A."/>
            <person name="Brown T."/>
            <person name="Cohen L."/>
        </authorList>
    </citation>
    <scope>NUCLEOTIDE SEQUENCE</scope>
    <source>
        <strain evidence="2">CCAP979/52</strain>
    </source>
</reference>